<dbReference type="EMBL" id="FNGH01000005">
    <property type="protein sequence ID" value="SDL56595.1"/>
    <property type="molecule type" value="Genomic_DNA"/>
</dbReference>
<organism evidence="1 2">
    <name type="scientific">Franzmannia pantelleriensis</name>
    <dbReference type="NCBI Taxonomy" id="48727"/>
    <lineage>
        <taxon>Bacteria</taxon>
        <taxon>Pseudomonadati</taxon>
        <taxon>Pseudomonadota</taxon>
        <taxon>Gammaproteobacteria</taxon>
        <taxon>Oceanospirillales</taxon>
        <taxon>Halomonadaceae</taxon>
        <taxon>Franzmannia</taxon>
    </lineage>
</organism>
<keyword evidence="2" id="KW-1185">Reference proteome</keyword>
<protein>
    <submittedName>
        <fullName evidence="1">Uncharacterized protein</fullName>
    </submittedName>
</protein>
<reference evidence="2" key="1">
    <citation type="submission" date="2016-10" db="EMBL/GenBank/DDBJ databases">
        <authorList>
            <person name="Varghese N."/>
            <person name="Submissions S."/>
        </authorList>
    </citation>
    <scope>NUCLEOTIDE SEQUENCE [LARGE SCALE GENOMIC DNA]</scope>
    <source>
        <strain evidence="2">AAP</strain>
    </source>
</reference>
<evidence type="ECO:0000313" key="1">
    <source>
        <dbReference type="EMBL" id="SDL56595.1"/>
    </source>
</evidence>
<proteinExistence type="predicted"/>
<name>A0A1G9L4T0_9GAMM</name>
<dbReference type="Proteomes" id="UP000199107">
    <property type="component" value="Unassembled WGS sequence"/>
</dbReference>
<gene>
    <name evidence="1" type="ORF">SAMN05192555_105145</name>
</gene>
<dbReference type="OrthoDB" id="6120917at2"/>
<evidence type="ECO:0000313" key="2">
    <source>
        <dbReference type="Proteomes" id="UP000199107"/>
    </source>
</evidence>
<dbReference type="InterPro" id="IPR058059">
    <property type="entry name" value="PA3496-like"/>
</dbReference>
<accession>A0A1G9L4T0</accession>
<dbReference type="STRING" id="48727.SAMN05192555_105145"/>
<dbReference type="NCBIfam" id="NF046101">
    <property type="entry name" value="PA3496_fam"/>
    <property type="match status" value="1"/>
</dbReference>
<dbReference type="AlphaFoldDB" id="A0A1G9L4T0"/>
<sequence length="67" mass="8086">MRNVEQVSSLKTELLDIFMSMEVDEHKQRQKTAAVRYLRARRGIELHREFKRLERDIADLDDDELIQ</sequence>
<dbReference type="RefSeq" id="WP_076749879.1">
    <property type="nucleotide sequence ID" value="NZ_FNGH01000005.1"/>
</dbReference>